<dbReference type="FunFam" id="3.40.30.10:FF:000245">
    <property type="entry name" value="Thioredoxin"/>
    <property type="match status" value="1"/>
</dbReference>
<dbReference type="GO" id="GO:0015035">
    <property type="term" value="F:protein-disulfide reductase activity"/>
    <property type="evidence" value="ECO:0007669"/>
    <property type="project" value="InterPro"/>
</dbReference>
<evidence type="ECO:0000259" key="5">
    <source>
        <dbReference type="PROSITE" id="PS51352"/>
    </source>
</evidence>
<dbReference type="OrthoDB" id="2121326at2759"/>
<dbReference type="STRING" id="46731.A0A3M6TE77"/>
<feature type="active site" description="Nucleophile" evidence="3">
    <location>
        <position position="35"/>
    </location>
</feature>
<sequence length="105" mass="12160">MEFTNKDEYEQFLKSPDNKDKLIVIDFYADWCGPCRKIKPAFRKLAAKFTDVVFAKIDVDEAEAIAEAENVEVMPTFVFYKNGNKLHSFSGSNEKDLEEKIKELK</sequence>
<dbReference type="CDD" id="cd02947">
    <property type="entry name" value="TRX_family"/>
    <property type="match status" value="1"/>
</dbReference>
<dbReference type="Pfam" id="PF00085">
    <property type="entry name" value="Thioredoxin"/>
    <property type="match status" value="1"/>
</dbReference>
<proteinExistence type="inferred from homology"/>
<comment type="caution">
    <text evidence="6">The sequence shown here is derived from an EMBL/GenBank/DDBJ whole genome shotgun (WGS) entry which is preliminary data.</text>
</comment>
<comment type="similarity">
    <text evidence="2">Belongs to the thioredoxin family.</text>
</comment>
<feature type="site" description="Contributes to redox potential value" evidence="3">
    <location>
        <position position="33"/>
    </location>
</feature>
<feature type="site" description="Deprotonates C-terminal active site Cys" evidence="3">
    <location>
        <position position="26"/>
    </location>
</feature>
<dbReference type="PROSITE" id="PS51352">
    <property type="entry name" value="THIOREDOXIN_2"/>
    <property type="match status" value="1"/>
</dbReference>
<feature type="domain" description="Thioredoxin" evidence="5">
    <location>
        <begin position="1"/>
        <end position="105"/>
    </location>
</feature>
<keyword evidence="4" id="KW-0676">Redox-active center</keyword>
<protein>
    <recommendedName>
        <fullName evidence="2">Thioredoxin</fullName>
    </recommendedName>
</protein>
<dbReference type="InterPro" id="IPR005746">
    <property type="entry name" value="Thioredoxin"/>
</dbReference>
<evidence type="ECO:0000256" key="1">
    <source>
        <dbReference type="ARBA" id="ARBA00023157"/>
    </source>
</evidence>
<gene>
    <name evidence="6" type="ORF">pdam_00006149</name>
</gene>
<dbReference type="AlphaFoldDB" id="A0A3M6TE77"/>
<evidence type="ECO:0000256" key="4">
    <source>
        <dbReference type="PIRSR" id="PIRSR000077-4"/>
    </source>
</evidence>
<dbReference type="PANTHER" id="PTHR46115">
    <property type="entry name" value="THIOREDOXIN-LIKE PROTEIN 1"/>
    <property type="match status" value="1"/>
</dbReference>
<organism evidence="6 7">
    <name type="scientific">Pocillopora damicornis</name>
    <name type="common">Cauliflower coral</name>
    <name type="synonym">Millepora damicornis</name>
    <dbReference type="NCBI Taxonomy" id="46731"/>
    <lineage>
        <taxon>Eukaryota</taxon>
        <taxon>Metazoa</taxon>
        <taxon>Cnidaria</taxon>
        <taxon>Anthozoa</taxon>
        <taxon>Hexacorallia</taxon>
        <taxon>Scleractinia</taxon>
        <taxon>Astrocoeniina</taxon>
        <taxon>Pocilloporidae</taxon>
        <taxon>Pocillopora</taxon>
    </lineage>
</organism>
<dbReference type="PROSITE" id="PS00194">
    <property type="entry name" value="THIOREDOXIN_1"/>
    <property type="match status" value="1"/>
</dbReference>
<dbReference type="InterPro" id="IPR036249">
    <property type="entry name" value="Thioredoxin-like_sf"/>
</dbReference>
<dbReference type="SUPFAM" id="SSF52833">
    <property type="entry name" value="Thioredoxin-like"/>
    <property type="match status" value="1"/>
</dbReference>
<dbReference type="PIRSF" id="PIRSF000077">
    <property type="entry name" value="Thioredoxin"/>
    <property type="match status" value="1"/>
</dbReference>
<dbReference type="InterPro" id="IPR017937">
    <property type="entry name" value="Thioredoxin_CS"/>
</dbReference>
<evidence type="ECO:0000256" key="3">
    <source>
        <dbReference type="PIRSR" id="PIRSR000077-1"/>
    </source>
</evidence>
<dbReference type="PRINTS" id="PR00421">
    <property type="entry name" value="THIOREDOXIN"/>
</dbReference>
<name>A0A3M6TE77_POCDA</name>
<accession>A0A3M6TE77</accession>
<keyword evidence="1 4" id="KW-1015">Disulfide bond</keyword>
<evidence type="ECO:0000256" key="2">
    <source>
        <dbReference type="PIRNR" id="PIRNR000077"/>
    </source>
</evidence>
<feature type="disulfide bond" description="Redox-active" evidence="4">
    <location>
        <begin position="32"/>
        <end position="35"/>
    </location>
</feature>
<dbReference type="EMBL" id="RCHS01003809">
    <property type="protein sequence ID" value="RMX39524.1"/>
    <property type="molecule type" value="Genomic_DNA"/>
</dbReference>
<dbReference type="InterPro" id="IPR013766">
    <property type="entry name" value="Thioredoxin_domain"/>
</dbReference>
<dbReference type="Gene3D" id="3.40.30.10">
    <property type="entry name" value="Glutaredoxin"/>
    <property type="match status" value="1"/>
</dbReference>
<feature type="active site" description="Nucleophile" evidence="3">
    <location>
        <position position="32"/>
    </location>
</feature>
<reference evidence="6 7" key="1">
    <citation type="journal article" date="2018" name="Sci. Rep.">
        <title>Comparative analysis of the Pocillopora damicornis genome highlights role of immune system in coral evolution.</title>
        <authorList>
            <person name="Cunning R."/>
            <person name="Bay R.A."/>
            <person name="Gillette P."/>
            <person name="Baker A.C."/>
            <person name="Traylor-Knowles N."/>
        </authorList>
    </citation>
    <scope>NUCLEOTIDE SEQUENCE [LARGE SCALE GENOMIC DNA]</scope>
    <source>
        <strain evidence="6">RSMAS</strain>
        <tissue evidence="6">Whole animal</tissue>
    </source>
</reference>
<feature type="site" description="Contributes to redox potential value" evidence="3">
    <location>
        <position position="34"/>
    </location>
</feature>
<evidence type="ECO:0000313" key="6">
    <source>
        <dbReference type="EMBL" id="RMX39524.1"/>
    </source>
</evidence>
<evidence type="ECO:0000313" key="7">
    <source>
        <dbReference type="Proteomes" id="UP000275408"/>
    </source>
</evidence>
<dbReference type="Proteomes" id="UP000275408">
    <property type="component" value="Unassembled WGS sequence"/>
</dbReference>
<keyword evidence="7" id="KW-1185">Reference proteome</keyword>